<dbReference type="EMBL" id="GGEC01066213">
    <property type="protein sequence ID" value="MBX46697.1"/>
    <property type="molecule type" value="Transcribed_RNA"/>
</dbReference>
<proteinExistence type="predicted"/>
<accession>A0A2P2NVZ5</accession>
<dbReference type="AlphaFoldDB" id="A0A2P2NVZ5"/>
<reference evidence="1" key="1">
    <citation type="submission" date="2018-02" db="EMBL/GenBank/DDBJ databases">
        <title>Rhizophora mucronata_Transcriptome.</title>
        <authorList>
            <person name="Meera S.P."/>
            <person name="Sreeshan A."/>
            <person name="Augustine A."/>
        </authorList>
    </citation>
    <scope>NUCLEOTIDE SEQUENCE</scope>
    <source>
        <tissue evidence="1">Leaf</tissue>
    </source>
</reference>
<name>A0A2P2NVZ5_RHIMU</name>
<protein>
    <submittedName>
        <fullName evidence="1">Uncharacterized protein</fullName>
    </submittedName>
</protein>
<organism evidence="1">
    <name type="scientific">Rhizophora mucronata</name>
    <name type="common">Asiatic mangrove</name>
    <dbReference type="NCBI Taxonomy" id="61149"/>
    <lineage>
        <taxon>Eukaryota</taxon>
        <taxon>Viridiplantae</taxon>
        <taxon>Streptophyta</taxon>
        <taxon>Embryophyta</taxon>
        <taxon>Tracheophyta</taxon>
        <taxon>Spermatophyta</taxon>
        <taxon>Magnoliopsida</taxon>
        <taxon>eudicotyledons</taxon>
        <taxon>Gunneridae</taxon>
        <taxon>Pentapetalae</taxon>
        <taxon>rosids</taxon>
        <taxon>fabids</taxon>
        <taxon>Malpighiales</taxon>
        <taxon>Rhizophoraceae</taxon>
        <taxon>Rhizophora</taxon>
    </lineage>
</organism>
<sequence>MILFYCNQNPFQEKYMICCPM</sequence>
<evidence type="ECO:0000313" key="1">
    <source>
        <dbReference type="EMBL" id="MBX46697.1"/>
    </source>
</evidence>